<name>A0A511D736_9PSEU</name>
<dbReference type="Pfam" id="PF19760">
    <property type="entry name" value="DUF6247"/>
    <property type="match status" value="1"/>
</dbReference>
<sequence>MTAAVAGGASASGPPFADATPAQIRAALTSEDAAKFDQHWRSVMQRATERLDLTEVYEALESWRRVAWLTSAHGHDGYRKILASAEERLRTGERAEGAVPWSQLKVELGLAE</sequence>
<accession>A0A511D736</accession>
<evidence type="ECO:0000313" key="2">
    <source>
        <dbReference type="Proteomes" id="UP000321328"/>
    </source>
</evidence>
<organism evidence="1 2">
    <name type="scientific">Pseudonocardia asaccharolytica DSM 44247 = NBRC 16224</name>
    <dbReference type="NCBI Taxonomy" id="1123024"/>
    <lineage>
        <taxon>Bacteria</taxon>
        <taxon>Bacillati</taxon>
        <taxon>Actinomycetota</taxon>
        <taxon>Actinomycetes</taxon>
        <taxon>Pseudonocardiales</taxon>
        <taxon>Pseudonocardiaceae</taxon>
        <taxon>Pseudonocardia</taxon>
    </lineage>
</organism>
<dbReference type="OrthoDB" id="3533046at2"/>
<dbReference type="RefSeq" id="WP_147201293.1">
    <property type="nucleotide sequence ID" value="NZ_AUII01000006.1"/>
</dbReference>
<proteinExistence type="predicted"/>
<dbReference type="InterPro" id="IPR046214">
    <property type="entry name" value="DUF6247"/>
</dbReference>
<keyword evidence="2" id="KW-1185">Reference proteome</keyword>
<dbReference type="AlphaFoldDB" id="A0A511D736"/>
<evidence type="ECO:0000313" key="1">
    <source>
        <dbReference type="EMBL" id="GEL20609.1"/>
    </source>
</evidence>
<reference evidence="1 2" key="1">
    <citation type="submission" date="2019-07" db="EMBL/GenBank/DDBJ databases">
        <title>Whole genome shotgun sequence of Pseudonocardia asaccharolytica NBRC 16224.</title>
        <authorList>
            <person name="Hosoyama A."/>
            <person name="Uohara A."/>
            <person name="Ohji S."/>
            <person name="Ichikawa N."/>
        </authorList>
    </citation>
    <scope>NUCLEOTIDE SEQUENCE [LARGE SCALE GENOMIC DNA]</scope>
    <source>
        <strain evidence="1 2">NBRC 16224</strain>
    </source>
</reference>
<dbReference type="EMBL" id="BJVI01000079">
    <property type="protein sequence ID" value="GEL20609.1"/>
    <property type="molecule type" value="Genomic_DNA"/>
</dbReference>
<gene>
    <name evidence="1" type="ORF">PA7_44460</name>
</gene>
<comment type="caution">
    <text evidence="1">The sequence shown here is derived from an EMBL/GenBank/DDBJ whole genome shotgun (WGS) entry which is preliminary data.</text>
</comment>
<protein>
    <submittedName>
        <fullName evidence="1">Uncharacterized protein</fullName>
    </submittedName>
</protein>
<dbReference type="Proteomes" id="UP000321328">
    <property type="component" value="Unassembled WGS sequence"/>
</dbReference>